<dbReference type="OrthoDB" id="3669136at2"/>
<evidence type="ECO:0000313" key="2">
    <source>
        <dbReference type="EMBL" id="TPQ19741.1"/>
    </source>
</evidence>
<dbReference type="AlphaFoldDB" id="A0A505DLR7"/>
<accession>A0A505DLR7</accession>
<evidence type="ECO:0000313" key="3">
    <source>
        <dbReference type="Proteomes" id="UP000317378"/>
    </source>
</evidence>
<dbReference type="Proteomes" id="UP000317378">
    <property type="component" value="Unassembled WGS sequence"/>
</dbReference>
<dbReference type="Pfam" id="PF13560">
    <property type="entry name" value="HTH_31"/>
    <property type="match status" value="1"/>
</dbReference>
<dbReference type="EMBL" id="VCHX02000153">
    <property type="protein sequence ID" value="TPQ19741.1"/>
    <property type="molecule type" value="Genomic_DNA"/>
</dbReference>
<dbReference type="InterPro" id="IPR001387">
    <property type="entry name" value="Cro/C1-type_HTH"/>
</dbReference>
<sequence>MSSEGVDEPGWDVSPEDEIAPVVEATGRQVRLWREAAGMRVIEFGQAIGYGEDLIRKVERGARIPRAEFLDRADEVLNAGGHLKAFKEDMEKARYPKKVRELKMLEERAVELGVYESHSVNGLLQTEGHSRAVFEARQPPYSQEEVERAVAARMARKSIFERSPAPALSFVQEEVAIRRPIGGTMEWRRQLEHLLEMAQLRNVTLQVMPTNREAHPGLDGRIHVLRFGDGTAVGRSPGAFSGRPVSDPRQLRILELRYGMIRAQALTPGESLAFIEQVLGET</sequence>
<dbReference type="SMART" id="SM00530">
    <property type="entry name" value="HTH_XRE"/>
    <property type="match status" value="1"/>
</dbReference>
<name>A0A505DLR7_9ACTN</name>
<reference evidence="2 3" key="1">
    <citation type="submission" date="2019-06" db="EMBL/GenBank/DDBJ databases">
        <title>Streptomyces sporangiiformans sp. nov., a novel actinomycete isolated from soil in Mount Song.</title>
        <authorList>
            <person name="Han L."/>
        </authorList>
    </citation>
    <scope>NUCLEOTIDE SEQUENCE [LARGE SCALE GENOMIC DNA]</scope>
    <source>
        <strain evidence="2 3">NEAU-SSA 1</strain>
    </source>
</reference>
<evidence type="ECO:0000259" key="1">
    <source>
        <dbReference type="SMART" id="SM00530"/>
    </source>
</evidence>
<keyword evidence="3" id="KW-1185">Reference proteome</keyword>
<dbReference type="Gene3D" id="1.10.260.40">
    <property type="entry name" value="lambda repressor-like DNA-binding domains"/>
    <property type="match status" value="1"/>
</dbReference>
<feature type="domain" description="HTH cro/C1-type" evidence="1">
    <location>
        <begin position="29"/>
        <end position="84"/>
    </location>
</feature>
<dbReference type="Pfam" id="PF19054">
    <property type="entry name" value="DUF5753"/>
    <property type="match status" value="1"/>
</dbReference>
<gene>
    <name evidence="2" type="ORF">FGD71_024115</name>
</gene>
<dbReference type="GO" id="GO:0003677">
    <property type="term" value="F:DNA binding"/>
    <property type="evidence" value="ECO:0007669"/>
    <property type="project" value="InterPro"/>
</dbReference>
<dbReference type="RefSeq" id="WP_119102599.1">
    <property type="nucleotide sequence ID" value="NZ_QXMJ01000153.1"/>
</dbReference>
<dbReference type="InterPro" id="IPR043917">
    <property type="entry name" value="DUF5753"/>
</dbReference>
<dbReference type="SUPFAM" id="SSF47413">
    <property type="entry name" value="lambda repressor-like DNA-binding domains"/>
    <property type="match status" value="1"/>
</dbReference>
<organism evidence="2 3">
    <name type="scientific">Streptomyces sporangiiformans</name>
    <dbReference type="NCBI Taxonomy" id="2315329"/>
    <lineage>
        <taxon>Bacteria</taxon>
        <taxon>Bacillati</taxon>
        <taxon>Actinomycetota</taxon>
        <taxon>Actinomycetes</taxon>
        <taxon>Kitasatosporales</taxon>
        <taxon>Streptomycetaceae</taxon>
        <taxon>Streptomyces</taxon>
    </lineage>
</organism>
<proteinExistence type="predicted"/>
<dbReference type="InterPro" id="IPR010982">
    <property type="entry name" value="Lambda_DNA-bd_dom_sf"/>
</dbReference>
<dbReference type="CDD" id="cd00093">
    <property type="entry name" value="HTH_XRE"/>
    <property type="match status" value="1"/>
</dbReference>
<comment type="caution">
    <text evidence="2">The sequence shown here is derived from an EMBL/GenBank/DDBJ whole genome shotgun (WGS) entry which is preliminary data.</text>
</comment>
<protein>
    <submittedName>
        <fullName evidence="2">Helix-turn-helix domain-containing protein</fullName>
    </submittedName>
</protein>